<accession>A0A0A9DZ63</accession>
<protein>
    <submittedName>
        <fullName evidence="2">Uncharacterized protein</fullName>
    </submittedName>
</protein>
<reference evidence="2" key="2">
    <citation type="journal article" date="2015" name="Data Brief">
        <title>Shoot transcriptome of the giant reed, Arundo donax.</title>
        <authorList>
            <person name="Barrero R.A."/>
            <person name="Guerrero F.D."/>
            <person name="Moolhuijzen P."/>
            <person name="Goolsby J.A."/>
            <person name="Tidwell J."/>
            <person name="Bellgard S.E."/>
            <person name="Bellgard M.I."/>
        </authorList>
    </citation>
    <scope>NUCLEOTIDE SEQUENCE</scope>
    <source>
        <tissue evidence="2">Shoot tissue taken approximately 20 cm above the soil surface</tissue>
    </source>
</reference>
<feature type="region of interest" description="Disordered" evidence="1">
    <location>
        <begin position="31"/>
        <end position="78"/>
    </location>
</feature>
<evidence type="ECO:0000256" key="1">
    <source>
        <dbReference type="SAM" id="MobiDB-lite"/>
    </source>
</evidence>
<reference evidence="2" key="1">
    <citation type="submission" date="2014-09" db="EMBL/GenBank/DDBJ databases">
        <authorList>
            <person name="Magalhaes I.L.F."/>
            <person name="Oliveira U."/>
            <person name="Santos F.R."/>
            <person name="Vidigal T.H.D.A."/>
            <person name="Brescovit A.D."/>
            <person name="Santos A.J."/>
        </authorList>
    </citation>
    <scope>NUCLEOTIDE SEQUENCE</scope>
    <source>
        <tissue evidence="2">Shoot tissue taken approximately 20 cm above the soil surface</tissue>
    </source>
</reference>
<name>A0A0A9DZ63_ARUDO</name>
<evidence type="ECO:0000313" key="2">
    <source>
        <dbReference type="EMBL" id="JAD90965.1"/>
    </source>
</evidence>
<dbReference type="EMBL" id="GBRH01206930">
    <property type="protein sequence ID" value="JAD90965.1"/>
    <property type="molecule type" value="Transcribed_RNA"/>
</dbReference>
<sequence length="143" mass="15885">MRVSVTLEDDGRHGALQLFRALGWARQGPRHTGAPALLPPCHLPAREGKRRRDRGRSAVAGEEGKHHPQPGGRPFPARTWKRAGCWWCQLRRGWWRTAHGGRQERGSRRASAAMGAVLAKSLPSVSSLATSTISSCWPRWSRP</sequence>
<dbReference type="AlphaFoldDB" id="A0A0A9DZ63"/>
<organism evidence="2">
    <name type="scientific">Arundo donax</name>
    <name type="common">Giant reed</name>
    <name type="synonym">Donax arundinaceus</name>
    <dbReference type="NCBI Taxonomy" id="35708"/>
    <lineage>
        <taxon>Eukaryota</taxon>
        <taxon>Viridiplantae</taxon>
        <taxon>Streptophyta</taxon>
        <taxon>Embryophyta</taxon>
        <taxon>Tracheophyta</taxon>
        <taxon>Spermatophyta</taxon>
        <taxon>Magnoliopsida</taxon>
        <taxon>Liliopsida</taxon>
        <taxon>Poales</taxon>
        <taxon>Poaceae</taxon>
        <taxon>PACMAD clade</taxon>
        <taxon>Arundinoideae</taxon>
        <taxon>Arundineae</taxon>
        <taxon>Arundo</taxon>
    </lineage>
</organism>
<proteinExistence type="predicted"/>